<protein>
    <submittedName>
        <fullName evidence="2">RNA-directed DNA polymerase, eukaryota, reverse transcriptase zinc-binding domain protein</fullName>
    </submittedName>
</protein>
<organism evidence="1 2">
    <name type="scientific">Steinernema glaseri</name>
    <dbReference type="NCBI Taxonomy" id="37863"/>
    <lineage>
        <taxon>Eukaryota</taxon>
        <taxon>Metazoa</taxon>
        <taxon>Ecdysozoa</taxon>
        <taxon>Nematoda</taxon>
        <taxon>Chromadorea</taxon>
        <taxon>Rhabditida</taxon>
        <taxon>Tylenchina</taxon>
        <taxon>Panagrolaimomorpha</taxon>
        <taxon>Strongyloidoidea</taxon>
        <taxon>Steinernematidae</taxon>
        <taxon>Steinernema</taxon>
    </lineage>
</organism>
<dbReference type="AlphaFoldDB" id="A0A1I7Z703"/>
<dbReference type="WBParaSite" id="L893_g23407.t1">
    <property type="protein sequence ID" value="L893_g23407.t1"/>
    <property type="gene ID" value="L893_g23407"/>
</dbReference>
<sequence length="164" mass="18952">MKNGPNSGTLDHDGLESCLVATSYVDEMFRDLSGSSKSKRFVELKEGRSLLFRSVKRLDDFLKLNYRNYSYRISDGLLLPDKINSLLTRMYPSVVKVGLYWLRLTLSYYNGLSVKTSRELVEDARYSSTWDLAEPIFQSGPPIWANKRSLFACTRKDALWLFNR</sequence>
<proteinExistence type="predicted"/>
<keyword evidence="1" id="KW-1185">Reference proteome</keyword>
<name>A0A1I7Z703_9BILA</name>
<dbReference type="Proteomes" id="UP000095287">
    <property type="component" value="Unplaced"/>
</dbReference>
<accession>A0A1I7Z703</accession>
<evidence type="ECO:0000313" key="1">
    <source>
        <dbReference type="Proteomes" id="UP000095287"/>
    </source>
</evidence>
<reference evidence="2" key="1">
    <citation type="submission" date="2016-11" db="UniProtKB">
        <authorList>
            <consortium name="WormBaseParasite"/>
        </authorList>
    </citation>
    <scope>IDENTIFICATION</scope>
</reference>
<evidence type="ECO:0000313" key="2">
    <source>
        <dbReference type="WBParaSite" id="L893_g23407.t1"/>
    </source>
</evidence>